<dbReference type="PANTHER" id="PTHR45138">
    <property type="entry name" value="REGULATORY COMPONENTS OF SENSORY TRANSDUCTION SYSTEM"/>
    <property type="match status" value="1"/>
</dbReference>
<dbReference type="InterPro" id="IPR029787">
    <property type="entry name" value="Nucleotide_cyclase"/>
</dbReference>
<dbReference type="EC" id="2.7.7.65" evidence="1"/>
<sequence length="232" mass="25771">MTMGAEPTASRTLRGRVWRVDETLHVLAEYDIAELEQLTTNMLNLNRDYSAMQFELAQANLKLQQREAQIVALTLTDSLTGVGNHRRFEQDLTTEIKRFERTGEPLSALMVDLDHFKTINDNFGHDAGDQVLATFGDLLLVQLRATEIATRIGGEEFVVLLPHTALDEAKATAERLRAATAELRIHGLPLDVTASFGVATMAPGEDRIAFMRRLDQALYRAKHAGRNCVVAG</sequence>
<gene>
    <name evidence="4" type="ordered locus">RPE_1485</name>
</gene>
<dbReference type="GO" id="GO:1902201">
    <property type="term" value="P:negative regulation of bacterial-type flagellum-dependent cell motility"/>
    <property type="evidence" value="ECO:0007669"/>
    <property type="project" value="TreeGrafter"/>
</dbReference>
<dbReference type="SUPFAM" id="SSF55073">
    <property type="entry name" value="Nucleotide cyclase"/>
    <property type="match status" value="1"/>
</dbReference>
<evidence type="ECO:0000313" key="4">
    <source>
        <dbReference type="EMBL" id="ABJ05435.1"/>
    </source>
</evidence>
<dbReference type="STRING" id="316055.RPE_1485"/>
<comment type="catalytic activity">
    <reaction evidence="2">
        <text>2 GTP = 3',3'-c-di-GMP + 2 diphosphate</text>
        <dbReference type="Rhea" id="RHEA:24898"/>
        <dbReference type="ChEBI" id="CHEBI:33019"/>
        <dbReference type="ChEBI" id="CHEBI:37565"/>
        <dbReference type="ChEBI" id="CHEBI:58805"/>
        <dbReference type="EC" id="2.7.7.65"/>
    </reaction>
</comment>
<dbReference type="InterPro" id="IPR050469">
    <property type="entry name" value="Diguanylate_Cyclase"/>
</dbReference>
<dbReference type="FunFam" id="3.30.70.270:FF:000001">
    <property type="entry name" value="Diguanylate cyclase domain protein"/>
    <property type="match status" value="1"/>
</dbReference>
<organism evidence="4">
    <name type="scientific">Rhodopseudomonas palustris (strain BisA53)</name>
    <dbReference type="NCBI Taxonomy" id="316055"/>
    <lineage>
        <taxon>Bacteria</taxon>
        <taxon>Pseudomonadati</taxon>
        <taxon>Pseudomonadota</taxon>
        <taxon>Alphaproteobacteria</taxon>
        <taxon>Hyphomicrobiales</taxon>
        <taxon>Nitrobacteraceae</taxon>
        <taxon>Rhodopseudomonas</taxon>
    </lineage>
</organism>
<dbReference type="GO" id="GO:0052621">
    <property type="term" value="F:diguanylate cyclase activity"/>
    <property type="evidence" value="ECO:0007669"/>
    <property type="project" value="UniProtKB-EC"/>
</dbReference>
<dbReference type="Gene3D" id="3.30.70.270">
    <property type="match status" value="1"/>
</dbReference>
<dbReference type="InterPro" id="IPR043128">
    <property type="entry name" value="Rev_trsase/Diguanyl_cyclase"/>
</dbReference>
<evidence type="ECO:0000256" key="2">
    <source>
        <dbReference type="ARBA" id="ARBA00034247"/>
    </source>
</evidence>
<protein>
    <recommendedName>
        <fullName evidence="1">diguanylate cyclase</fullName>
        <ecNumber evidence="1">2.7.7.65</ecNumber>
    </recommendedName>
</protein>
<dbReference type="SMART" id="SM00267">
    <property type="entry name" value="GGDEF"/>
    <property type="match status" value="1"/>
</dbReference>
<dbReference type="GO" id="GO:0005886">
    <property type="term" value="C:plasma membrane"/>
    <property type="evidence" value="ECO:0007669"/>
    <property type="project" value="TreeGrafter"/>
</dbReference>
<dbReference type="PROSITE" id="PS50887">
    <property type="entry name" value="GGDEF"/>
    <property type="match status" value="1"/>
</dbReference>
<feature type="domain" description="GGDEF" evidence="3">
    <location>
        <begin position="104"/>
        <end position="232"/>
    </location>
</feature>
<name>Q07RJ9_RHOP5</name>
<dbReference type="AlphaFoldDB" id="Q07RJ9"/>
<dbReference type="eggNOG" id="COG3706">
    <property type="taxonomic scope" value="Bacteria"/>
</dbReference>
<dbReference type="InterPro" id="IPR000160">
    <property type="entry name" value="GGDEF_dom"/>
</dbReference>
<dbReference type="KEGG" id="rpe:RPE_1485"/>
<evidence type="ECO:0000256" key="1">
    <source>
        <dbReference type="ARBA" id="ARBA00012528"/>
    </source>
</evidence>
<dbReference type="EMBL" id="CP000463">
    <property type="protein sequence ID" value="ABJ05435.1"/>
    <property type="molecule type" value="Genomic_DNA"/>
</dbReference>
<accession>Q07RJ9</accession>
<evidence type="ECO:0000259" key="3">
    <source>
        <dbReference type="PROSITE" id="PS50887"/>
    </source>
</evidence>
<dbReference type="PANTHER" id="PTHR45138:SF9">
    <property type="entry name" value="DIGUANYLATE CYCLASE DGCM-RELATED"/>
    <property type="match status" value="1"/>
</dbReference>
<dbReference type="GO" id="GO:0043709">
    <property type="term" value="P:cell adhesion involved in single-species biofilm formation"/>
    <property type="evidence" value="ECO:0007669"/>
    <property type="project" value="TreeGrafter"/>
</dbReference>
<dbReference type="HOGENOM" id="CLU_000445_11_5_5"/>
<dbReference type="Pfam" id="PF00990">
    <property type="entry name" value="GGDEF"/>
    <property type="match status" value="1"/>
</dbReference>
<proteinExistence type="predicted"/>
<dbReference type="NCBIfam" id="TIGR00254">
    <property type="entry name" value="GGDEF"/>
    <property type="match status" value="1"/>
</dbReference>
<reference evidence="4" key="1">
    <citation type="submission" date="2006-09" db="EMBL/GenBank/DDBJ databases">
        <title>Complete sequence of Rhodopseudomonas palustris BisA53.</title>
        <authorList>
            <consortium name="US DOE Joint Genome Institute"/>
            <person name="Copeland A."/>
            <person name="Lucas S."/>
            <person name="Lapidus A."/>
            <person name="Barry K."/>
            <person name="Detter J.C."/>
            <person name="Glavina del Rio T."/>
            <person name="Hammon N."/>
            <person name="Israni S."/>
            <person name="Dalin E."/>
            <person name="Tice H."/>
            <person name="Pitluck S."/>
            <person name="Chain P."/>
            <person name="Malfatti S."/>
            <person name="Shin M."/>
            <person name="Vergez L."/>
            <person name="Schmutz J."/>
            <person name="Larimer F."/>
            <person name="Land M."/>
            <person name="Hauser L."/>
            <person name="Pelletier D.A."/>
            <person name="Kyrpides N."/>
            <person name="Kim E."/>
            <person name="Harwood C.S."/>
            <person name="Oda Y."/>
            <person name="Richardson P."/>
        </authorList>
    </citation>
    <scope>NUCLEOTIDE SEQUENCE [LARGE SCALE GENOMIC DNA]</scope>
    <source>
        <strain evidence="4">BisA53</strain>
    </source>
</reference>
<dbReference type="CDD" id="cd01949">
    <property type="entry name" value="GGDEF"/>
    <property type="match status" value="1"/>
</dbReference>